<dbReference type="Gene3D" id="3.40.50.300">
    <property type="entry name" value="P-loop containing nucleotide triphosphate hydrolases"/>
    <property type="match status" value="1"/>
</dbReference>
<keyword evidence="2" id="KW-0813">Transport</keyword>
<sequence>MAQGATQGREPGTPRLSLQGVTKRFTRPGGEQSVALNNISLACEDRTFVAIVGPSGCGKTTLLRVANGLIRPEEGQVRLGGKAPRPGPEAGFVFQSFRLIPWLTVRRNIEFALEELPLSAAERKERALHYLDLVGLARVEGSYPAQLSGGMRQRVALARALAVEPMILLMDEPFASLDAQTRELMQMELMAIWQRNRALVLFVTHSVDEALVLADRVVLMGGGQVLDDIEVPLPRPRFGEEVRASAAFLELRAYLWGRIRDLVLSDPASDFYGRDPAAAQKEASA</sequence>
<dbReference type="EMBL" id="JAAGAB010000002">
    <property type="protein sequence ID" value="NDV01183.1"/>
    <property type="molecule type" value="Genomic_DNA"/>
</dbReference>
<dbReference type="InterPro" id="IPR003593">
    <property type="entry name" value="AAA+_ATPase"/>
</dbReference>
<evidence type="ECO:0000313" key="6">
    <source>
        <dbReference type="EMBL" id="NDV01183.1"/>
    </source>
</evidence>
<keyword evidence="3" id="KW-0547">Nucleotide-binding</keyword>
<dbReference type="RefSeq" id="WP_163892630.1">
    <property type="nucleotide sequence ID" value="NZ_JAAFYS010000002.1"/>
</dbReference>
<keyword evidence="4 6" id="KW-0067">ATP-binding</keyword>
<gene>
    <name evidence="6" type="ORF">GZA08_09415</name>
</gene>
<name>A0A6B2JIH9_9RHOB</name>
<organism evidence="6 7">
    <name type="scientific">Pseudoroseicyclus tamaricis</name>
    <dbReference type="NCBI Taxonomy" id="2705421"/>
    <lineage>
        <taxon>Bacteria</taxon>
        <taxon>Pseudomonadati</taxon>
        <taxon>Pseudomonadota</taxon>
        <taxon>Alphaproteobacteria</taxon>
        <taxon>Rhodobacterales</taxon>
        <taxon>Paracoccaceae</taxon>
        <taxon>Pseudoroseicyclus</taxon>
    </lineage>
</organism>
<dbReference type="PROSITE" id="PS00211">
    <property type="entry name" value="ABC_TRANSPORTER_1"/>
    <property type="match status" value="1"/>
</dbReference>
<feature type="domain" description="ABC transporter" evidence="5">
    <location>
        <begin position="16"/>
        <end position="247"/>
    </location>
</feature>
<dbReference type="Proteomes" id="UP000474757">
    <property type="component" value="Unassembled WGS sequence"/>
</dbReference>
<dbReference type="GO" id="GO:0016887">
    <property type="term" value="F:ATP hydrolysis activity"/>
    <property type="evidence" value="ECO:0007669"/>
    <property type="project" value="InterPro"/>
</dbReference>
<dbReference type="PANTHER" id="PTHR42788:SF13">
    <property type="entry name" value="ALIPHATIC SULFONATES IMPORT ATP-BINDING PROTEIN SSUB"/>
    <property type="match status" value="1"/>
</dbReference>
<evidence type="ECO:0000256" key="3">
    <source>
        <dbReference type="ARBA" id="ARBA00022741"/>
    </source>
</evidence>
<evidence type="ECO:0000256" key="2">
    <source>
        <dbReference type="ARBA" id="ARBA00022448"/>
    </source>
</evidence>
<protein>
    <submittedName>
        <fullName evidence="6">ABC transporter ATP-binding protein</fullName>
    </submittedName>
</protein>
<reference evidence="6 7" key="1">
    <citation type="submission" date="2020-02" db="EMBL/GenBank/DDBJ databases">
        <title>Pseudoroseicyclus tamarix, sp. nov., isolated from offshore sediment of a Tamarix chinensis forest.</title>
        <authorList>
            <person name="Gai Y."/>
        </authorList>
    </citation>
    <scope>NUCLEOTIDE SEQUENCE [LARGE SCALE GENOMIC DNA]</scope>
    <source>
        <strain evidence="6 7">CLL3-39</strain>
    </source>
</reference>
<dbReference type="GO" id="GO:0005524">
    <property type="term" value="F:ATP binding"/>
    <property type="evidence" value="ECO:0007669"/>
    <property type="project" value="UniProtKB-KW"/>
</dbReference>
<dbReference type="InterPro" id="IPR017871">
    <property type="entry name" value="ABC_transporter-like_CS"/>
</dbReference>
<dbReference type="PROSITE" id="PS50893">
    <property type="entry name" value="ABC_TRANSPORTER_2"/>
    <property type="match status" value="1"/>
</dbReference>
<dbReference type="PANTHER" id="PTHR42788">
    <property type="entry name" value="TAURINE IMPORT ATP-BINDING PROTEIN-RELATED"/>
    <property type="match status" value="1"/>
</dbReference>
<dbReference type="InterPro" id="IPR050166">
    <property type="entry name" value="ABC_transporter_ATP-bind"/>
</dbReference>
<dbReference type="SUPFAM" id="SSF52540">
    <property type="entry name" value="P-loop containing nucleoside triphosphate hydrolases"/>
    <property type="match status" value="1"/>
</dbReference>
<dbReference type="InterPro" id="IPR003439">
    <property type="entry name" value="ABC_transporter-like_ATP-bd"/>
</dbReference>
<accession>A0A6B2JIH9</accession>
<comment type="caution">
    <text evidence="6">The sequence shown here is derived from an EMBL/GenBank/DDBJ whole genome shotgun (WGS) entry which is preliminary data.</text>
</comment>
<dbReference type="InterPro" id="IPR027417">
    <property type="entry name" value="P-loop_NTPase"/>
</dbReference>
<dbReference type="CDD" id="cd03293">
    <property type="entry name" value="ABC_NrtD_SsuB_transporters"/>
    <property type="match status" value="1"/>
</dbReference>
<proteinExistence type="inferred from homology"/>
<dbReference type="Pfam" id="PF00005">
    <property type="entry name" value="ABC_tran"/>
    <property type="match status" value="1"/>
</dbReference>
<evidence type="ECO:0000313" key="7">
    <source>
        <dbReference type="Proteomes" id="UP000474757"/>
    </source>
</evidence>
<evidence type="ECO:0000256" key="1">
    <source>
        <dbReference type="ARBA" id="ARBA00005417"/>
    </source>
</evidence>
<keyword evidence="7" id="KW-1185">Reference proteome</keyword>
<comment type="similarity">
    <text evidence="1">Belongs to the ABC transporter superfamily.</text>
</comment>
<dbReference type="SMART" id="SM00382">
    <property type="entry name" value="AAA"/>
    <property type="match status" value="1"/>
</dbReference>
<evidence type="ECO:0000256" key="4">
    <source>
        <dbReference type="ARBA" id="ARBA00022840"/>
    </source>
</evidence>
<dbReference type="AlphaFoldDB" id="A0A6B2JIH9"/>
<evidence type="ECO:0000259" key="5">
    <source>
        <dbReference type="PROSITE" id="PS50893"/>
    </source>
</evidence>